<organism evidence="2 3">
    <name type="scientific">OM182 bacterium</name>
    <dbReference type="NCBI Taxonomy" id="2510334"/>
    <lineage>
        <taxon>Bacteria</taxon>
        <taxon>Pseudomonadati</taxon>
        <taxon>Pseudomonadota</taxon>
        <taxon>Gammaproteobacteria</taxon>
        <taxon>OMG group</taxon>
        <taxon>OM182 clade</taxon>
    </lineage>
</organism>
<dbReference type="Proteomes" id="UP000320404">
    <property type="component" value="Unassembled WGS sequence"/>
</dbReference>
<keyword evidence="2" id="KW-0808">Transferase</keyword>
<feature type="domain" description="Methyltransferase" evidence="1">
    <location>
        <begin position="52"/>
        <end position="122"/>
    </location>
</feature>
<dbReference type="InterPro" id="IPR029063">
    <property type="entry name" value="SAM-dependent_MTases_sf"/>
</dbReference>
<dbReference type="EMBL" id="SHAH01000105">
    <property type="protein sequence ID" value="RZO74324.1"/>
    <property type="molecule type" value="Genomic_DNA"/>
</dbReference>
<dbReference type="SUPFAM" id="SSF53335">
    <property type="entry name" value="S-adenosyl-L-methionine-dependent methyltransferases"/>
    <property type="match status" value="1"/>
</dbReference>
<proteinExistence type="predicted"/>
<dbReference type="InterPro" id="IPR041698">
    <property type="entry name" value="Methyltransf_25"/>
</dbReference>
<sequence length="127" mass="14454">MPAADHQHELELTIQTFDKCAQQYCDKFESYKPYIESYEKFAALFTPRHRRVLEAACGPGLFCRLLWQQIPKLDIKGFDLAPAMVNLARANCPDAQFAVMDCRDLDQLDGRFDVIIGAFCFSLPESG</sequence>
<gene>
    <name evidence="2" type="ORF">EVA69_06065</name>
</gene>
<dbReference type="GO" id="GO:0008168">
    <property type="term" value="F:methyltransferase activity"/>
    <property type="evidence" value="ECO:0007669"/>
    <property type="project" value="UniProtKB-KW"/>
</dbReference>
<evidence type="ECO:0000259" key="1">
    <source>
        <dbReference type="Pfam" id="PF13649"/>
    </source>
</evidence>
<evidence type="ECO:0000313" key="2">
    <source>
        <dbReference type="EMBL" id="RZO74324.1"/>
    </source>
</evidence>
<reference evidence="2 3" key="1">
    <citation type="submission" date="2019-02" db="EMBL/GenBank/DDBJ databases">
        <title>Prokaryotic population dynamics and viral predation in marine succession experiment using metagenomics: the confinement effect.</title>
        <authorList>
            <person name="Haro-Moreno J.M."/>
            <person name="Rodriguez-Valera F."/>
            <person name="Lopez-Perez M."/>
        </authorList>
    </citation>
    <scope>NUCLEOTIDE SEQUENCE [LARGE SCALE GENOMIC DNA]</scope>
    <source>
        <strain evidence="2">MED-G158</strain>
    </source>
</reference>
<keyword evidence="2" id="KW-0489">Methyltransferase</keyword>
<dbReference type="Pfam" id="PF13649">
    <property type="entry name" value="Methyltransf_25"/>
    <property type="match status" value="1"/>
</dbReference>
<name>A0A520RVW4_9GAMM</name>
<comment type="caution">
    <text evidence="2">The sequence shown here is derived from an EMBL/GenBank/DDBJ whole genome shotgun (WGS) entry which is preliminary data.</text>
</comment>
<protein>
    <submittedName>
        <fullName evidence="2">Class I SAM-dependent methyltransferase</fullName>
    </submittedName>
</protein>
<dbReference type="AlphaFoldDB" id="A0A520RVW4"/>
<dbReference type="GO" id="GO:0032259">
    <property type="term" value="P:methylation"/>
    <property type="evidence" value="ECO:0007669"/>
    <property type="project" value="UniProtKB-KW"/>
</dbReference>
<dbReference type="CDD" id="cd02440">
    <property type="entry name" value="AdoMet_MTases"/>
    <property type="match status" value="1"/>
</dbReference>
<dbReference type="Gene3D" id="3.40.50.150">
    <property type="entry name" value="Vaccinia Virus protein VP39"/>
    <property type="match status" value="1"/>
</dbReference>
<evidence type="ECO:0000313" key="3">
    <source>
        <dbReference type="Proteomes" id="UP000320404"/>
    </source>
</evidence>
<accession>A0A520RVW4</accession>